<dbReference type="EMBL" id="JH687551">
    <property type="protein sequence ID" value="EIN05187.1"/>
    <property type="molecule type" value="Genomic_DNA"/>
</dbReference>
<reference evidence="3" key="1">
    <citation type="journal article" date="2012" name="Science">
        <title>The Paleozoic origin of enzymatic lignin decomposition reconstructed from 31 fungal genomes.</title>
        <authorList>
            <person name="Floudas D."/>
            <person name="Binder M."/>
            <person name="Riley R."/>
            <person name="Barry K."/>
            <person name="Blanchette R.A."/>
            <person name="Henrissat B."/>
            <person name="Martinez A.T."/>
            <person name="Otillar R."/>
            <person name="Spatafora J.W."/>
            <person name="Yadav J.S."/>
            <person name="Aerts A."/>
            <person name="Benoit I."/>
            <person name="Boyd A."/>
            <person name="Carlson A."/>
            <person name="Copeland A."/>
            <person name="Coutinho P.M."/>
            <person name="de Vries R.P."/>
            <person name="Ferreira P."/>
            <person name="Findley K."/>
            <person name="Foster B."/>
            <person name="Gaskell J."/>
            <person name="Glotzer D."/>
            <person name="Gorecki P."/>
            <person name="Heitman J."/>
            <person name="Hesse C."/>
            <person name="Hori C."/>
            <person name="Igarashi K."/>
            <person name="Jurgens J.A."/>
            <person name="Kallen N."/>
            <person name="Kersten P."/>
            <person name="Kohler A."/>
            <person name="Kuees U."/>
            <person name="Kumar T.K.A."/>
            <person name="Kuo A."/>
            <person name="LaButti K."/>
            <person name="Larrondo L.F."/>
            <person name="Lindquist E."/>
            <person name="Ling A."/>
            <person name="Lombard V."/>
            <person name="Lucas S."/>
            <person name="Lundell T."/>
            <person name="Martin R."/>
            <person name="McLaughlin D.J."/>
            <person name="Morgenstern I."/>
            <person name="Morin E."/>
            <person name="Murat C."/>
            <person name="Nagy L.G."/>
            <person name="Nolan M."/>
            <person name="Ohm R.A."/>
            <person name="Patyshakuliyeva A."/>
            <person name="Rokas A."/>
            <person name="Ruiz-Duenas F.J."/>
            <person name="Sabat G."/>
            <person name="Salamov A."/>
            <person name="Samejima M."/>
            <person name="Schmutz J."/>
            <person name="Slot J.C."/>
            <person name="St John F."/>
            <person name="Stenlid J."/>
            <person name="Sun H."/>
            <person name="Sun S."/>
            <person name="Syed K."/>
            <person name="Tsang A."/>
            <person name="Wiebenga A."/>
            <person name="Young D."/>
            <person name="Pisabarro A."/>
            <person name="Eastwood D.C."/>
            <person name="Martin F."/>
            <person name="Cullen D."/>
            <person name="Grigoriev I.V."/>
            <person name="Hibbett D.S."/>
        </authorList>
    </citation>
    <scope>NUCLEOTIDE SEQUENCE [LARGE SCALE GENOMIC DNA]</scope>
    <source>
        <strain evidence="3">HHB-11173 SS5</strain>
    </source>
</reference>
<dbReference type="RefSeq" id="XP_007387590.1">
    <property type="nucleotide sequence ID" value="XM_007387528.1"/>
</dbReference>
<dbReference type="Proteomes" id="UP000054196">
    <property type="component" value="Unassembled WGS sequence"/>
</dbReference>
<accession>R7S5G2</accession>
<evidence type="ECO:0000256" key="1">
    <source>
        <dbReference type="SAM" id="MobiDB-lite"/>
    </source>
</evidence>
<evidence type="ECO:0000313" key="3">
    <source>
        <dbReference type="Proteomes" id="UP000054196"/>
    </source>
</evidence>
<organism evidence="2 3">
    <name type="scientific">Punctularia strigosozonata (strain HHB-11173)</name>
    <name type="common">White-rot fungus</name>
    <dbReference type="NCBI Taxonomy" id="741275"/>
    <lineage>
        <taxon>Eukaryota</taxon>
        <taxon>Fungi</taxon>
        <taxon>Dikarya</taxon>
        <taxon>Basidiomycota</taxon>
        <taxon>Agaricomycotina</taxon>
        <taxon>Agaricomycetes</taxon>
        <taxon>Corticiales</taxon>
        <taxon>Punctulariaceae</taxon>
        <taxon>Punctularia</taxon>
    </lineage>
</organism>
<dbReference type="OrthoDB" id="3261278at2759"/>
<dbReference type="GeneID" id="18879925"/>
<name>R7S5G2_PUNST</name>
<evidence type="ECO:0000313" key="2">
    <source>
        <dbReference type="EMBL" id="EIN05187.1"/>
    </source>
</evidence>
<dbReference type="AlphaFoldDB" id="R7S5G2"/>
<protein>
    <submittedName>
        <fullName evidence="2">Uncharacterized protein</fullName>
    </submittedName>
</protein>
<dbReference type="KEGG" id="psq:PUNSTDRAFT_137869"/>
<dbReference type="HOGENOM" id="CLU_927930_0_0_1"/>
<sequence>MKTVVPSPDTVNLSAPDHSSRDPAAAIQYFAAALDYSFGRMRLRLLHARHHLQLLYHAVPRSLKATRPDEVTLSEGLLDVLEKRLAALQDSRQIAMDAAIRAAHLGKLDPAAELLEQDRAVFRAQALRLRTPFDDLLEELSGLLRTLARALEGLVIVDSGRPLSIEKDAALRRTRSEGFEQLMVQIRKLPGQEHVLLPVPFAKLREAVSGGPVVVLLAGLEECRAIVIGSHEPPLHGRLPAANRKNFALIPSLLRRFYSQKIPSCFLSRAPPSQFVKRCAVSSGKPDISRLRPSRVSNKG</sequence>
<proteinExistence type="predicted"/>
<gene>
    <name evidence="2" type="ORF">PUNSTDRAFT_137869</name>
</gene>
<keyword evidence="3" id="KW-1185">Reference proteome</keyword>
<feature type="region of interest" description="Disordered" evidence="1">
    <location>
        <begin position="1"/>
        <end position="20"/>
    </location>
</feature>